<sequence length="1604" mass="179441">MMHDPFICSTSKAKLDAFRYAPKATEMEMEELLERPTQEAEREDEDEKKQETRPMPCPETPVHKIPLADMISNTEDALNNAPEKVITPGDHVFWDHGGSFLRSTPNTARKKRNRSLSPASSPSYITKDGSFTTMFTLEKVVPTTPLHDDAADLWTRYVSKADGLPAECNMPSSPRTPGLTGSARKACLRRANSCAIDWPKSATRGKRSMDWLGSHRRLRRPLTSEEGEPGPFGNSRINMLVDRIQESLLKSNTTNTTAATAPPSSSPLPDGPDIQQAKRLRFTTESPSKPAAVRRGQLDVLPPQNKDPESSDYGDDDQDQEFFELAAASTNEAFSTQNRNNTNTTLRPDTDTNYDTFSQLAKNMSDDSDDFDNDDYDGMDEIIASYNKNIPTPATTTTTTATITNQPPITPQKGRVKNMVSEGELEGIMELDAFDSSTDDTDCMLTLIKPSQTPQAIKRYLVIDLAENTYTNPKGRTQWEKVLVVCEDKKKKTRAITLRDSWFDSAVSKDSYIHLIGTFNRNGQCLVDDSSNHAIIIDPDHLISATVVADSFTCPRRAVLQDRVKATSDANKPQVYGHILHEIFQEAMKANNWGLSWLKKLIDTILPKYIESLFEVNVSINDAANYLETKMPALREWAKLYVHPHPTAGSMMDDRNGAMSKICINKLLEVEEHVWSPMYGLKGNIDATVQIVLEEEGEQKTLTVPLEVKTGKNNANHSHRAQTALYSLLLSDRYGISIYIPLSQLHLVVYTNTFIDINVTFGILYYLELSKTLRVRAIPNEIRQMIQQRNLLAGYLRQRFELPPMLKNSRLCSPCYAKSTCFLYHKLVDDGTEETSGVGKLFQETSGHLTAPHQGFFKKWDDLLTLEEKEMSKFRRELWTMVSAEREGVGRCFGNVIIENGSAIENSEGQKINRFQYTFVKPRSVSGFSFTESQINVGEPIVVSDEQGHFALANGYVVQISPRRITVAVDRRLHNARNKEAGFDAVSNQTFQGIMDISSGNRNAMNMDHRTENPMLYRLDKDEFSNGLAIVRNNLVSLMARDVFQSARLRELIVEGAAPVFKPGSPISRLPEAVGPNLNMDQKMAIGKVLSANDYALVLGMPGTGKTTTIAQIIRALVSQGKSVLLTSYTHTAVDNILLKIRDDKFRILRLGTPSKIHPEVQQFAELAATPKNTIEELEDVYENSKVVATTCLGVNHRIFNTRTFDYCIVDEASQITLPVCLGPIRMAKTFILVGDHYQLPPLVQSKQAIEGGLDHSLFKLLCDMHPSSVVNLEHQYRMCEEIMLLSNTLIYSNHLKCGTPAIATRSLSIPNINGLKRIHPTSFPSSTAKSRCLGSSHGRCWLRELVDPRTKTRFINTDSLRPEALDSAKGSRIINEVEATLCAQLVEAFIAVGIAAQDIGVVTLYRSQLSLLKQKLRHHGPNLEMHTADRFQGRDKEVIIMSCVRSNSDRNVGDLLRDWRRVNVAFTRARTKMLIVGSKATLSEGNELLGKFTKLMDEHQWRFDLPPNAVSQHVFAEHDLLFTQAMGDKSPMADKFANTLSPSPTKKQPQARLPLSPLKNKAGTLPKPTQGMKKPQKVGQPLNGERIIRKRPVLMDVLNDMLG</sequence>
<dbReference type="GO" id="GO:0017108">
    <property type="term" value="F:5'-flap endonuclease activity"/>
    <property type="evidence" value="ECO:0007669"/>
    <property type="project" value="UniProtKB-UniRule"/>
</dbReference>
<evidence type="ECO:0000256" key="20">
    <source>
        <dbReference type="ARBA" id="ARBA00023268"/>
    </source>
</evidence>
<feature type="compositionally biased region" description="Polar residues" evidence="23">
    <location>
        <begin position="115"/>
        <end position="124"/>
    </location>
</feature>
<keyword evidence="15 22" id="KW-0411">Iron-sulfur</keyword>
<gene>
    <name evidence="28" type="ORF">MCYG_06264</name>
</gene>
<evidence type="ECO:0000256" key="4">
    <source>
        <dbReference type="ARBA" id="ARBA00022485"/>
    </source>
</evidence>
<evidence type="ECO:0000256" key="3">
    <source>
        <dbReference type="ARBA" id="ARBA00007913"/>
    </source>
</evidence>
<dbReference type="Proteomes" id="UP000002035">
    <property type="component" value="Unassembled WGS sequence"/>
</dbReference>
<dbReference type="GO" id="GO:0017116">
    <property type="term" value="F:single-stranded DNA helicase activity"/>
    <property type="evidence" value="ECO:0007669"/>
    <property type="project" value="UniProtKB-UniRule"/>
</dbReference>
<dbReference type="InterPro" id="IPR041677">
    <property type="entry name" value="DNA2/NAM7_AAA_11"/>
</dbReference>
<evidence type="ECO:0000256" key="11">
    <source>
        <dbReference type="ARBA" id="ARBA00022801"/>
    </source>
</evidence>
<keyword evidence="10 22" id="KW-0227">DNA damage</keyword>
<comment type="function">
    <text evidence="22">Key enzyme involved in DNA replication and DNA repair. Involved in Okazaki fragments processing by cleaving long flaps that escape FEN1: flaps that are longer than 27 nucleotides are coated by replication protein A complex (RPA), leading to recruit DNA2 which cleaves the flap until it is too short to bind RPA and becomes a substrate for FEN1. Also involved in 5'-end resection of DNA during double-strand break (DSB) repair by mediating the cleavage of 5'-ssDNA.</text>
</comment>
<evidence type="ECO:0000256" key="18">
    <source>
        <dbReference type="ARBA" id="ARBA00023204"/>
    </source>
</evidence>
<evidence type="ECO:0000259" key="27">
    <source>
        <dbReference type="Pfam" id="PF21123"/>
    </source>
</evidence>
<evidence type="ECO:0000256" key="2">
    <source>
        <dbReference type="ARBA" id="ARBA00004173"/>
    </source>
</evidence>
<dbReference type="InterPro" id="IPR048459">
    <property type="entry name" value="DNA2_Rift"/>
</dbReference>
<dbReference type="InterPro" id="IPR026851">
    <property type="entry name" value="Dna2/JHS1_DEXXQ-box"/>
</dbReference>
<feature type="domain" description="DNA2/NAM7 helicase helicase" evidence="25">
    <location>
        <begin position="1077"/>
        <end position="1165"/>
    </location>
</feature>
<feature type="compositionally biased region" description="Low complexity" evidence="23">
    <location>
        <begin position="253"/>
        <end position="263"/>
    </location>
</feature>
<feature type="domain" description="DNA2/NAM7 helicase-like C-terminal" evidence="26">
    <location>
        <begin position="1254"/>
        <end position="1480"/>
    </location>
</feature>
<dbReference type="InterPro" id="IPR027417">
    <property type="entry name" value="P-loop_NTPase"/>
</dbReference>
<dbReference type="GO" id="GO:0005739">
    <property type="term" value="C:mitochondrion"/>
    <property type="evidence" value="ECO:0007669"/>
    <property type="project" value="UniProtKB-SubCell"/>
</dbReference>
<reference evidence="29" key="1">
    <citation type="journal article" date="2012" name="MBio">
        <title>Comparative genome analysis of Trichophyton rubrum and related dermatophytes reveals candidate genes involved in infection.</title>
        <authorList>
            <person name="Martinez D.A."/>
            <person name="Oliver B.G."/>
            <person name="Graeser Y."/>
            <person name="Goldberg J.M."/>
            <person name="Li W."/>
            <person name="Martinez-Rossi N.M."/>
            <person name="Monod M."/>
            <person name="Shelest E."/>
            <person name="Barton R.C."/>
            <person name="Birch E."/>
            <person name="Brakhage A.A."/>
            <person name="Chen Z."/>
            <person name="Gurr S.J."/>
            <person name="Heiman D."/>
            <person name="Heitman J."/>
            <person name="Kosti I."/>
            <person name="Rossi A."/>
            <person name="Saif S."/>
            <person name="Samalova M."/>
            <person name="Saunders C.W."/>
            <person name="Shea T."/>
            <person name="Summerbell R.C."/>
            <person name="Xu J."/>
            <person name="Young S."/>
            <person name="Zeng Q."/>
            <person name="Birren B.W."/>
            <person name="Cuomo C.A."/>
            <person name="White T.C."/>
        </authorList>
    </citation>
    <scope>NUCLEOTIDE SEQUENCE [LARGE SCALE GENOMIC DNA]</scope>
    <source>
        <strain evidence="29">ATCC MYA-4605 / CBS 113480</strain>
    </source>
</reference>
<evidence type="ECO:0000256" key="5">
    <source>
        <dbReference type="ARBA" id="ARBA00022705"/>
    </source>
</evidence>
<dbReference type="PANTHER" id="PTHR10887:SF433">
    <property type="entry name" value="DNA REPLICATION ATP-DEPENDENT HELICASE_NUCLEASE DNA2"/>
    <property type="match status" value="1"/>
</dbReference>
<dbReference type="OrthoDB" id="6513042at2759"/>
<keyword evidence="7 22" id="KW-0479">Metal-binding</keyword>
<dbReference type="GO" id="GO:0005694">
    <property type="term" value="C:chromosome"/>
    <property type="evidence" value="ECO:0007669"/>
    <property type="project" value="UniProtKB-SubCell"/>
</dbReference>
<dbReference type="FunFam" id="3.40.50.300:FF:001170">
    <property type="entry name" value="DNA replication helicase Dna2"/>
    <property type="match status" value="1"/>
</dbReference>
<evidence type="ECO:0000313" key="29">
    <source>
        <dbReference type="Proteomes" id="UP000002035"/>
    </source>
</evidence>
<keyword evidence="6 22" id="KW-0540">Nuclease</keyword>
<dbReference type="STRING" id="554155.C5FU61"/>
<feature type="region of interest" description="Disordered" evidence="23">
    <location>
        <begin position="28"/>
        <end position="62"/>
    </location>
</feature>
<comment type="catalytic activity">
    <reaction evidence="21 22">
        <text>ATP + H2O = ADP + phosphate + H(+)</text>
        <dbReference type="Rhea" id="RHEA:13065"/>
        <dbReference type="ChEBI" id="CHEBI:15377"/>
        <dbReference type="ChEBI" id="CHEBI:15378"/>
        <dbReference type="ChEBI" id="CHEBI:30616"/>
        <dbReference type="ChEBI" id="CHEBI:43474"/>
        <dbReference type="ChEBI" id="CHEBI:456216"/>
        <dbReference type="EC" id="3.6.4.12"/>
    </reaction>
</comment>
<evidence type="ECO:0000259" key="26">
    <source>
        <dbReference type="Pfam" id="PF13087"/>
    </source>
</evidence>
<evidence type="ECO:0000256" key="23">
    <source>
        <dbReference type="SAM" id="MobiDB-lite"/>
    </source>
</evidence>
<organism evidence="28 29">
    <name type="scientific">Arthroderma otae (strain ATCC MYA-4605 / CBS 113480)</name>
    <name type="common">Microsporum canis</name>
    <dbReference type="NCBI Taxonomy" id="554155"/>
    <lineage>
        <taxon>Eukaryota</taxon>
        <taxon>Fungi</taxon>
        <taxon>Dikarya</taxon>
        <taxon>Ascomycota</taxon>
        <taxon>Pezizomycotina</taxon>
        <taxon>Eurotiomycetes</taxon>
        <taxon>Eurotiomycetidae</taxon>
        <taxon>Onygenales</taxon>
        <taxon>Arthrodermataceae</taxon>
        <taxon>Microsporum</taxon>
    </lineage>
</organism>
<dbReference type="Pfam" id="PF13087">
    <property type="entry name" value="AAA_12"/>
    <property type="match status" value="1"/>
</dbReference>
<evidence type="ECO:0000256" key="14">
    <source>
        <dbReference type="ARBA" id="ARBA00023004"/>
    </source>
</evidence>
<dbReference type="GO" id="GO:0006281">
    <property type="term" value="P:DNA repair"/>
    <property type="evidence" value="ECO:0007669"/>
    <property type="project" value="UniProtKB-KW"/>
</dbReference>
<evidence type="ECO:0000256" key="22">
    <source>
        <dbReference type="RuleBase" id="RU367041"/>
    </source>
</evidence>
<dbReference type="RefSeq" id="XP_002844300.1">
    <property type="nucleotide sequence ID" value="XM_002844254.1"/>
</dbReference>
<dbReference type="SUPFAM" id="SSF52540">
    <property type="entry name" value="P-loop containing nucleoside triphosphate hydrolases"/>
    <property type="match status" value="1"/>
</dbReference>
<evidence type="ECO:0000256" key="12">
    <source>
        <dbReference type="ARBA" id="ARBA00022806"/>
    </source>
</evidence>
<dbReference type="GO" id="GO:0005524">
    <property type="term" value="F:ATP binding"/>
    <property type="evidence" value="ECO:0007669"/>
    <property type="project" value="UniProtKB-UniRule"/>
</dbReference>
<dbReference type="Pfam" id="PF13086">
    <property type="entry name" value="AAA_11"/>
    <property type="match status" value="2"/>
</dbReference>
<keyword evidence="8 22" id="KW-0547">Nucleotide-binding</keyword>
<comment type="similarity">
    <text evidence="3 22">Belongs to the DNA2/NAM7 helicase family.</text>
</comment>
<keyword evidence="22" id="KW-0158">Chromosome</keyword>
<dbReference type="EC" id="3.6.4.12" evidence="22"/>
<dbReference type="EMBL" id="DS995706">
    <property type="protein sequence ID" value="EEQ33445.1"/>
    <property type="molecule type" value="Genomic_DNA"/>
</dbReference>
<dbReference type="InterPro" id="IPR045055">
    <property type="entry name" value="DNA2/NAM7-like"/>
</dbReference>
<evidence type="ECO:0000256" key="19">
    <source>
        <dbReference type="ARBA" id="ARBA00023242"/>
    </source>
</evidence>
<evidence type="ECO:0000259" key="24">
    <source>
        <dbReference type="Pfam" id="PF08696"/>
    </source>
</evidence>
<feature type="region of interest" description="Disordered" evidence="23">
    <location>
        <begin position="253"/>
        <end position="317"/>
    </location>
</feature>
<dbReference type="HOGENOM" id="CLU_001666_2_1_1"/>
<comment type="subcellular location">
    <subcellularLocation>
        <location evidence="2">Mitochondrion</location>
    </subcellularLocation>
    <subcellularLocation>
        <location evidence="22">Nucleus</location>
    </subcellularLocation>
    <subcellularLocation>
        <location evidence="22">Chromosome</location>
    </subcellularLocation>
</comment>
<dbReference type="InterPro" id="IPR014808">
    <property type="entry name" value="DNA_replication_fac_Dna2_N"/>
</dbReference>
<evidence type="ECO:0000256" key="6">
    <source>
        <dbReference type="ARBA" id="ARBA00022722"/>
    </source>
</evidence>
<dbReference type="eggNOG" id="KOG1805">
    <property type="taxonomic scope" value="Eukaryota"/>
</dbReference>
<accession>C5FU61</accession>
<comment type="cofactor">
    <cofactor evidence="1">
        <name>[4Fe-4S] cluster</name>
        <dbReference type="ChEBI" id="CHEBI:49883"/>
    </cofactor>
</comment>
<evidence type="ECO:0000256" key="8">
    <source>
        <dbReference type="ARBA" id="ARBA00022741"/>
    </source>
</evidence>
<evidence type="ECO:0000256" key="21">
    <source>
        <dbReference type="ARBA" id="ARBA00047995"/>
    </source>
</evidence>
<feature type="domain" description="DNA replication factor Dna2 N-terminal" evidence="24">
    <location>
        <begin position="488"/>
        <end position="691"/>
    </location>
</feature>
<dbReference type="EC" id="3.1.-.-" evidence="22"/>
<dbReference type="PANTHER" id="PTHR10887">
    <property type="entry name" value="DNA2/NAM7 HELICASE FAMILY"/>
    <property type="match status" value="1"/>
</dbReference>
<evidence type="ECO:0000259" key="25">
    <source>
        <dbReference type="Pfam" id="PF13086"/>
    </source>
</evidence>
<dbReference type="CDD" id="cd22318">
    <property type="entry name" value="DNA2_N-like"/>
    <property type="match status" value="1"/>
</dbReference>
<dbReference type="GO" id="GO:0051539">
    <property type="term" value="F:4 iron, 4 sulfur cluster binding"/>
    <property type="evidence" value="ECO:0007669"/>
    <property type="project" value="UniProtKB-UniRule"/>
</dbReference>
<dbReference type="GO" id="GO:0033567">
    <property type="term" value="P:DNA replication, Okazaki fragment processing"/>
    <property type="evidence" value="ECO:0007669"/>
    <property type="project" value="UniProtKB-UniRule"/>
</dbReference>
<dbReference type="Gene3D" id="3.90.320.10">
    <property type="match status" value="1"/>
</dbReference>
<dbReference type="GO" id="GO:0003677">
    <property type="term" value="F:DNA binding"/>
    <property type="evidence" value="ECO:0007669"/>
    <property type="project" value="UniProtKB-UniRule"/>
</dbReference>
<evidence type="ECO:0000313" key="28">
    <source>
        <dbReference type="EMBL" id="EEQ33445.1"/>
    </source>
</evidence>
<name>C5FU61_ARTOC</name>
<evidence type="ECO:0000256" key="9">
    <source>
        <dbReference type="ARBA" id="ARBA00022759"/>
    </source>
</evidence>
<dbReference type="Pfam" id="PF21123">
    <property type="entry name" value="Dna2_Rift"/>
    <property type="match status" value="1"/>
</dbReference>
<dbReference type="CDD" id="cd18808">
    <property type="entry name" value="SF1_C_Upf1"/>
    <property type="match status" value="1"/>
</dbReference>
<feature type="region of interest" description="Disordered" evidence="23">
    <location>
        <begin position="330"/>
        <end position="352"/>
    </location>
</feature>
<keyword evidence="16 22" id="KW-0238">DNA-binding</keyword>
<keyword evidence="18 22" id="KW-0234">DNA repair</keyword>
<dbReference type="GO" id="GO:0046872">
    <property type="term" value="F:metal ion binding"/>
    <property type="evidence" value="ECO:0007669"/>
    <property type="project" value="UniProtKB-UniRule"/>
</dbReference>
<dbReference type="InterPro" id="IPR047187">
    <property type="entry name" value="SF1_C_Upf1"/>
</dbReference>
<dbReference type="FunFam" id="3.40.50.300:FF:000789">
    <property type="entry name" value="DNA replication ATP-dependent helicase/nuclease DNA2"/>
    <property type="match status" value="1"/>
</dbReference>
<keyword evidence="12 22" id="KW-0347">Helicase</keyword>
<keyword evidence="19 22" id="KW-0539">Nucleus</keyword>
<keyword evidence="14 22" id="KW-0408">Iron</keyword>
<protein>
    <recommendedName>
        <fullName evidence="22">DNA replication ATP-dependent helicase/nuclease</fullName>
        <ecNumber evidence="22">3.1.-.-</ecNumber>
        <ecNumber evidence="22">3.6.4.12</ecNumber>
    </recommendedName>
</protein>
<keyword evidence="17" id="KW-0496">Mitochondrion</keyword>
<keyword evidence="9" id="KW-0255">Endonuclease</keyword>
<dbReference type="GO" id="GO:0016887">
    <property type="term" value="F:ATP hydrolysis activity"/>
    <property type="evidence" value="ECO:0007669"/>
    <property type="project" value="RHEA"/>
</dbReference>
<dbReference type="InterPro" id="IPR041679">
    <property type="entry name" value="DNA2/NAM7-like_C"/>
</dbReference>
<dbReference type="Pfam" id="PF08696">
    <property type="entry name" value="Dna2"/>
    <property type="match status" value="1"/>
</dbReference>
<keyword evidence="5 22" id="KW-0235">DNA replication</keyword>
<keyword evidence="20 22" id="KW-0511">Multifunctional enzyme</keyword>
<dbReference type="Gene3D" id="3.40.50.300">
    <property type="entry name" value="P-loop containing nucleotide triphosphate hydrolases"/>
    <property type="match status" value="2"/>
</dbReference>
<evidence type="ECO:0000256" key="16">
    <source>
        <dbReference type="ARBA" id="ARBA00023125"/>
    </source>
</evidence>
<evidence type="ECO:0000256" key="15">
    <source>
        <dbReference type="ARBA" id="ARBA00023014"/>
    </source>
</evidence>
<dbReference type="GO" id="GO:0071932">
    <property type="term" value="P:replication fork reversal"/>
    <property type="evidence" value="ECO:0007669"/>
    <property type="project" value="TreeGrafter"/>
</dbReference>
<feature type="domain" description="DNA2/NAM7 helicase helicase" evidence="25">
    <location>
        <begin position="1177"/>
        <end position="1247"/>
    </location>
</feature>
<dbReference type="VEuPathDB" id="FungiDB:MCYG_06264"/>
<evidence type="ECO:0000256" key="7">
    <source>
        <dbReference type="ARBA" id="ARBA00022723"/>
    </source>
</evidence>
<dbReference type="InterPro" id="IPR011604">
    <property type="entry name" value="PDDEXK-like_dom_sf"/>
</dbReference>
<dbReference type="CDD" id="cd18041">
    <property type="entry name" value="DEXXQc_DNA2"/>
    <property type="match status" value="1"/>
</dbReference>
<evidence type="ECO:0000256" key="10">
    <source>
        <dbReference type="ARBA" id="ARBA00022763"/>
    </source>
</evidence>
<proteinExistence type="inferred from homology"/>
<feature type="compositionally biased region" description="Low complexity" evidence="23">
    <location>
        <begin position="338"/>
        <end position="352"/>
    </location>
</feature>
<feature type="domain" description="DNA2 rift barrel" evidence="27">
    <location>
        <begin position="884"/>
        <end position="975"/>
    </location>
</feature>
<feature type="region of interest" description="Disordered" evidence="23">
    <location>
        <begin position="103"/>
        <end position="124"/>
    </location>
</feature>
<keyword evidence="29" id="KW-1185">Reference proteome</keyword>
<evidence type="ECO:0000256" key="1">
    <source>
        <dbReference type="ARBA" id="ARBA00001966"/>
    </source>
</evidence>
<evidence type="ECO:0000256" key="17">
    <source>
        <dbReference type="ARBA" id="ARBA00023128"/>
    </source>
</evidence>
<evidence type="ECO:0000256" key="13">
    <source>
        <dbReference type="ARBA" id="ARBA00022840"/>
    </source>
</evidence>
<dbReference type="GeneID" id="9226836"/>
<feature type="region of interest" description="Disordered" evidence="23">
    <location>
        <begin position="1533"/>
        <end position="1581"/>
    </location>
</feature>
<keyword evidence="11 22" id="KW-0378">Hydrolase</keyword>
<dbReference type="OMA" id="SWFDTPC"/>
<dbReference type="GO" id="GO:0005634">
    <property type="term" value="C:nucleus"/>
    <property type="evidence" value="ECO:0007669"/>
    <property type="project" value="UniProtKB-SubCell"/>
</dbReference>
<keyword evidence="4 22" id="KW-0004">4Fe-4S</keyword>
<keyword evidence="13 22" id="KW-0067">ATP-binding</keyword>
<feature type="compositionally biased region" description="Polar residues" evidence="23">
    <location>
        <begin position="1539"/>
        <end position="1549"/>
    </location>
</feature>